<evidence type="ECO:0000313" key="2">
    <source>
        <dbReference type="Proteomes" id="UP000499080"/>
    </source>
</evidence>
<sequence>MEGVRFEIRTSKNKGHPNRQPQIAILVCSNLALQIYKVAASLTRKECKLETSYCKRVSHHASNLQQAFCVKHIVNYSKKYADEPQIRTPDNPLPKPVVFTTQPEGLRLRKTDCATERLQLHVLF</sequence>
<dbReference type="Proteomes" id="UP000499080">
    <property type="component" value="Unassembled WGS sequence"/>
</dbReference>
<reference evidence="1 2" key="1">
    <citation type="journal article" date="2019" name="Sci. Rep.">
        <title>Orb-weaving spider Araneus ventricosus genome elucidates the spidroin gene catalogue.</title>
        <authorList>
            <person name="Kono N."/>
            <person name="Nakamura H."/>
            <person name="Ohtoshi R."/>
            <person name="Moran D.A.P."/>
            <person name="Shinohara A."/>
            <person name="Yoshida Y."/>
            <person name="Fujiwara M."/>
            <person name="Mori M."/>
            <person name="Tomita M."/>
            <person name="Arakawa K."/>
        </authorList>
    </citation>
    <scope>NUCLEOTIDE SEQUENCE [LARGE SCALE GENOMIC DNA]</scope>
</reference>
<dbReference type="EMBL" id="BGPR01000018">
    <property type="protein sequence ID" value="GBL79320.1"/>
    <property type="molecule type" value="Genomic_DNA"/>
</dbReference>
<comment type="caution">
    <text evidence="1">The sequence shown here is derived from an EMBL/GenBank/DDBJ whole genome shotgun (WGS) entry which is preliminary data.</text>
</comment>
<proteinExistence type="predicted"/>
<dbReference type="AlphaFoldDB" id="A0A4Y2AHV2"/>
<accession>A0A4Y2AHV2</accession>
<evidence type="ECO:0000313" key="1">
    <source>
        <dbReference type="EMBL" id="GBL79320.1"/>
    </source>
</evidence>
<gene>
    <name evidence="1" type="ORF">AVEN_92526_1</name>
</gene>
<keyword evidence="2" id="KW-1185">Reference proteome</keyword>
<organism evidence="1 2">
    <name type="scientific">Araneus ventricosus</name>
    <name type="common">Orbweaver spider</name>
    <name type="synonym">Epeira ventricosa</name>
    <dbReference type="NCBI Taxonomy" id="182803"/>
    <lineage>
        <taxon>Eukaryota</taxon>
        <taxon>Metazoa</taxon>
        <taxon>Ecdysozoa</taxon>
        <taxon>Arthropoda</taxon>
        <taxon>Chelicerata</taxon>
        <taxon>Arachnida</taxon>
        <taxon>Araneae</taxon>
        <taxon>Araneomorphae</taxon>
        <taxon>Entelegynae</taxon>
        <taxon>Araneoidea</taxon>
        <taxon>Araneidae</taxon>
        <taxon>Araneus</taxon>
    </lineage>
</organism>
<protein>
    <submittedName>
        <fullName evidence="1">Uncharacterized protein</fullName>
    </submittedName>
</protein>
<name>A0A4Y2AHV2_ARAVE</name>